<gene>
    <name evidence="1" type="ORF">ILEXP_LOCUS52025</name>
</gene>
<dbReference type="AlphaFoldDB" id="A0ABC8ULJ5"/>
<proteinExistence type="predicted"/>
<dbReference type="EMBL" id="CAUOFW020008179">
    <property type="protein sequence ID" value="CAK9181916.1"/>
    <property type="molecule type" value="Genomic_DNA"/>
</dbReference>
<name>A0ABC8ULJ5_9AQUA</name>
<sequence>DEIGALIDELVLNTKKLIKATSREAPSLVHELRRLTFSLAKSYDWPILELWSAWDPTVWPISSNDYFGFRMKAIIDEGNVIHIEWLVLWSSSNELESSILVYIEQSNTAFIPSMDLLRDFEEIVSKCVEGVKYFAER</sequence>
<dbReference type="Proteomes" id="UP001642360">
    <property type="component" value="Unassembled WGS sequence"/>
</dbReference>
<organism evidence="1 2">
    <name type="scientific">Ilex paraguariensis</name>
    <name type="common">yerba mate</name>
    <dbReference type="NCBI Taxonomy" id="185542"/>
    <lineage>
        <taxon>Eukaryota</taxon>
        <taxon>Viridiplantae</taxon>
        <taxon>Streptophyta</taxon>
        <taxon>Embryophyta</taxon>
        <taxon>Tracheophyta</taxon>
        <taxon>Spermatophyta</taxon>
        <taxon>Magnoliopsida</taxon>
        <taxon>eudicotyledons</taxon>
        <taxon>Gunneridae</taxon>
        <taxon>Pentapetalae</taxon>
        <taxon>asterids</taxon>
        <taxon>campanulids</taxon>
        <taxon>Aquifoliales</taxon>
        <taxon>Aquifoliaceae</taxon>
        <taxon>Ilex</taxon>
    </lineage>
</organism>
<comment type="caution">
    <text evidence="1">The sequence shown here is derived from an EMBL/GenBank/DDBJ whole genome shotgun (WGS) entry which is preliminary data.</text>
</comment>
<reference evidence="1 2" key="1">
    <citation type="submission" date="2024-02" db="EMBL/GenBank/DDBJ databases">
        <authorList>
            <person name="Vignale AGUSTIN F."/>
            <person name="Sosa J E."/>
            <person name="Modenutti C."/>
        </authorList>
    </citation>
    <scope>NUCLEOTIDE SEQUENCE [LARGE SCALE GENOMIC DNA]</scope>
</reference>
<accession>A0ABC8ULJ5</accession>
<keyword evidence="2" id="KW-1185">Reference proteome</keyword>
<evidence type="ECO:0000313" key="2">
    <source>
        <dbReference type="Proteomes" id="UP001642360"/>
    </source>
</evidence>
<feature type="non-terminal residue" evidence="1">
    <location>
        <position position="1"/>
    </location>
</feature>
<evidence type="ECO:0000313" key="1">
    <source>
        <dbReference type="EMBL" id="CAK9181916.1"/>
    </source>
</evidence>
<protein>
    <submittedName>
        <fullName evidence="1">Uncharacterized protein</fullName>
    </submittedName>
</protein>